<reference evidence="2 3" key="1">
    <citation type="submission" date="2019-02" db="EMBL/GenBank/DDBJ databases">
        <title>Genomic Encyclopedia of Type Strains, Phase IV (KMG-IV): sequencing the most valuable type-strain genomes for metagenomic binning, comparative biology and taxonomic classification.</title>
        <authorList>
            <person name="Goeker M."/>
        </authorList>
    </citation>
    <scope>NUCLEOTIDE SEQUENCE [LARGE SCALE GENOMIC DNA]</scope>
    <source>
        <strain evidence="2 3">DSM 16618</strain>
    </source>
</reference>
<protein>
    <submittedName>
        <fullName evidence="2">Uncharacterized protein</fullName>
    </submittedName>
</protein>
<proteinExistence type="predicted"/>
<dbReference type="Proteomes" id="UP000292039">
    <property type="component" value="Unassembled WGS sequence"/>
</dbReference>
<sequence length="148" mass="16360">MSFKVFDLECNQGHVFEGWFRSHDDYAAQQEKGMVQCPVCQSTAVSRRLSAPSVHTAKRTGASLPAAGANESEQQRMAREIFARVRDHLRQVENVGDDFVSEARRIHAGEAAERPIRGTATAAERQELAEEGIEALAVPFPLDDDALH</sequence>
<dbReference type="GeneID" id="99726102"/>
<organism evidence="2 3">
    <name type="scientific">Kerstersia gyiorum</name>
    <dbReference type="NCBI Taxonomy" id="206506"/>
    <lineage>
        <taxon>Bacteria</taxon>
        <taxon>Pseudomonadati</taxon>
        <taxon>Pseudomonadota</taxon>
        <taxon>Betaproteobacteria</taxon>
        <taxon>Burkholderiales</taxon>
        <taxon>Alcaligenaceae</taxon>
        <taxon>Kerstersia</taxon>
    </lineage>
</organism>
<name>A0A4Q7MQH6_9BURK</name>
<dbReference type="PIRSF" id="PIRSF032131">
    <property type="entry name" value="UCP032131"/>
    <property type="match status" value="1"/>
</dbReference>
<dbReference type="EMBL" id="SGWZ01000002">
    <property type="protein sequence ID" value="RZS70066.1"/>
    <property type="molecule type" value="Genomic_DNA"/>
</dbReference>
<comment type="caution">
    <text evidence="2">The sequence shown here is derived from an EMBL/GenBank/DDBJ whole genome shotgun (WGS) entry which is preliminary data.</text>
</comment>
<evidence type="ECO:0000313" key="3">
    <source>
        <dbReference type="Proteomes" id="UP000292039"/>
    </source>
</evidence>
<dbReference type="OrthoDB" id="5295943at2"/>
<feature type="region of interest" description="Disordered" evidence="1">
    <location>
        <begin position="50"/>
        <end position="72"/>
    </location>
</feature>
<dbReference type="RefSeq" id="WP_130486869.1">
    <property type="nucleotide sequence ID" value="NZ_CBCSEB010000016.1"/>
</dbReference>
<evidence type="ECO:0000256" key="1">
    <source>
        <dbReference type="SAM" id="MobiDB-lite"/>
    </source>
</evidence>
<evidence type="ECO:0000313" key="2">
    <source>
        <dbReference type="EMBL" id="RZS70066.1"/>
    </source>
</evidence>
<accession>A0A4Q7MQH6</accession>
<dbReference type="InterPro" id="IPR009562">
    <property type="entry name" value="DUF1178"/>
</dbReference>
<dbReference type="Pfam" id="PF06676">
    <property type="entry name" value="DUF1178"/>
    <property type="match status" value="1"/>
</dbReference>
<dbReference type="AlphaFoldDB" id="A0A4Q7MQH6"/>
<gene>
    <name evidence="2" type="ORF">EV679_1459</name>
</gene>